<sequence length="153" mass="17837">MTRPANLHELVDEVSVSVEGFKAFLNRKTGGVVTATEDDLREAEMLDPDAVYTDEVRQTAVNIEYDDDDVYLELPDDREVDEYGMMEEFILTLSDSKQREELELAIRGKGAFRRFKDKAAEFGVEKEWYAFRDRSQLEVVREWCERHGIPYTE</sequence>
<evidence type="ECO:0000313" key="2">
    <source>
        <dbReference type="Proteomes" id="UP000198892"/>
    </source>
</evidence>
<organism evidence="1 2">
    <name type="scientific">Salibacterium halotolerans</name>
    <dbReference type="NCBI Taxonomy" id="1884432"/>
    <lineage>
        <taxon>Bacteria</taxon>
        <taxon>Bacillati</taxon>
        <taxon>Bacillota</taxon>
        <taxon>Bacilli</taxon>
        <taxon>Bacillales</taxon>
        <taxon>Bacillaceae</taxon>
    </lineage>
</organism>
<dbReference type="EMBL" id="FOXD01000033">
    <property type="protein sequence ID" value="SFQ37369.1"/>
    <property type="molecule type" value="Genomic_DNA"/>
</dbReference>
<proteinExistence type="predicted"/>
<evidence type="ECO:0000313" key="1">
    <source>
        <dbReference type="EMBL" id="SFQ37369.1"/>
    </source>
</evidence>
<dbReference type="STRING" id="1884432.SAMN05518683_13329"/>
<dbReference type="InterPro" id="IPR005361">
    <property type="entry name" value="UPF0158"/>
</dbReference>
<reference evidence="2" key="1">
    <citation type="submission" date="2016-10" db="EMBL/GenBank/DDBJ databases">
        <authorList>
            <person name="Varghese N."/>
            <person name="Submissions S."/>
        </authorList>
    </citation>
    <scope>NUCLEOTIDE SEQUENCE [LARGE SCALE GENOMIC DNA]</scope>
    <source>
        <strain evidence="2">S7</strain>
    </source>
</reference>
<gene>
    <name evidence="1" type="ORF">SAMN05518683_13329</name>
</gene>
<dbReference type="AlphaFoldDB" id="A0A1I5XZK9"/>
<accession>A0A1I5XZK9</accession>
<protein>
    <submittedName>
        <fullName evidence="1">Uncharacterized protein family (UPF0158)</fullName>
    </submittedName>
</protein>
<keyword evidence="2" id="KW-1185">Reference proteome</keyword>
<dbReference type="RefSeq" id="WP_212634984.1">
    <property type="nucleotide sequence ID" value="NZ_FOXD01000033.1"/>
</dbReference>
<name>A0A1I5XZK9_9BACI</name>
<dbReference type="Proteomes" id="UP000198892">
    <property type="component" value="Unassembled WGS sequence"/>
</dbReference>
<dbReference type="Pfam" id="PF03682">
    <property type="entry name" value="UPF0158"/>
    <property type="match status" value="1"/>
</dbReference>